<gene>
    <name evidence="2" type="ORF">BG006_007687</name>
</gene>
<feature type="compositionally biased region" description="Basic residues" evidence="1">
    <location>
        <begin position="118"/>
        <end position="128"/>
    </location>
</feature>
<feature type="region of interest" description="Disordered" evidence="1">
    <location>
        <begin position="86"/>
        <end position="148"/>
    </location>
</feature>
<feature type="compositionally biased region" description="Low complexity" evidence="1">
    <location>
        <begin position="96"/>
        <end position="117"/>
    </location>
</feature>
<dbReference type="AlphaFoldDB" id="A0A9P5SHI1"/>
<protein>
    <submittedName>
        <fullName evidence="2">Uncharacterized protein</fullName>
    </submittedName>
</protein>
<sequence length="164" mass="17695">MRCAFLSSPPVRSRVTRRKICPIPTKCLVSAPSTALMNSALSSTSKCCPLSAVNLDKRRWSNDSTRGLNGMSNAFLIENYEPFPSTTSHETKIHKPSSSAPSSTSSASSSSSPSKPCIKSKTKAKAVSHHGYLGSSPSVSSLSTEVSSKKRCRTLSWFSFMKRT</sequence>
<reference evidence="2" key="1">
    <citation type="journal article" date="2020" name="Fungal Divers.">
        <title>Resolving the Mortierellaceae phylogeny through synthesis of multi-gene phylogenetics and phylogenomics.</title>
        <authorList>
            <person name="Vandepol N."/>
            <person name="Liber J."/>
            <person name="Desiro A."/>
            <person name="Na H."/>
            <person name="Kennedy M."/>
            <person name="Barry K."/>
            <person name="Grigoriev I.V."/>
            <person name="Miller A.N."/>
            <person name="O'Donnell K."/>
            <person name="Stajich J.E."/>
            <person name="Bonito G."/>
        </authorList>
    </citation>
    <scope>NUCLEOTIDE SEQUENCE</scope>
    <source>
        <strain evidence="2">NVP1</strain>
    </source>
</reference>
<feature type="compositionally biased region" description="Low complexity" evidence="1">
    <location>
        <begin position="135"/>
        <end position="146"/>
    </location>
</feature>
<evidence type="ECO:0000313" key="2">
    <source>
        <dbReference type="EMBL" id="KAF9329209.1"/>
    </source>
</evidence>
<organism evidence="2 3">
    <name type="scientific">Podila minutissima</name>
    <dbReference type="NCBI Taxonomy" id="64525"/>
    <lineage>
        <taxon>Eukaryota</taxon>
        <taxon>Fungi</taxon>
        <taxon>Fungi incertae sedis</taxon>
        <taxon>Mucoromycota</taxon>
        <taxon>Mortierellomycotina</taxon>
        <taxon>Mortierellomycetes</taxon>
        <taxon>Mortierellales</taxon>
        <taxon>Mortierellaceae</taxon>
        <taxon>Podila</taxon>
    </lineage>
</organism>
<dbReference type="Proteomes" id="UP000696485">
    <property type="component" value="Unassembled WGS sequence"/>
</dbReference>
<evidence type="ECO:0000313" key="3">
    <source>
        <dbReference type="Proteomes" id="UP000696485"/>
    </source>
</evidence>
<accession>A0A9P5SHI1</accession>
<evidence type="ECO:0000256" key="1">
    <source>
        <dbReference type="SAM" id="MobiDB-lite"/>
    </source>
</evidence>
<proteinExistence type="predicted"/>
<comment type="caution">
    <text evidence="2">The sequence shown here is derived from an EMBL/GenBank/DDBJ whole genome shotgun (WGS) entry which is preliminary data.</text>
</comment>
<name>A0A9P5SHI1_9FUNG</name>
<dbReference type="EMBL" id="JAAAUY010000496">
    <property type="protein sequence ID" value="KAF9329209.1"/>
    <property type="molecule type" value="Genomic_DNA"/>
</dbReference>
<keyword evidence="3" id="KW-1185">Reference proteome</keyword>